<dbReference type="Gene3D" id="2.40.160.20">
    <property type="match status" value="1"/>
</dbReference>
<evidence type="ECO:0000313" key="3">
    <source>
        <dbReference type="Proteomes" id="UP000188929"/>
    </source>
</evidence>
<evidence type="ECO:0000313" key="2">
    <source>
        <dbReference type="EMBL" id="ONH27556.1"/>
    </source>
</evidence>
<dbReference type="STRING" id="1834516.BL253_21985"/>
<dbReference type="Proteomes" id="UP000188929">
    <property type="component" value="Unassembled WGS sequence"/>
</dbReference>
<dbReference type="InterPro" id="IPR020915">
    <property type="entry name" value="UPF0311"/>
</dbReference>
<comment type="caution">
    <text evidence="2">The sequence shown here is derived from an EMBL/GenBank/DDBJ whole genome shotgun (WGS) entry which is preliminary data.</text>
</comment>
<gene>
    <name evidence="2" type="ORF">BL253_21985</name>
</gene>
<dbReference type="EMBL" id="MOMC01000045">
    <property type="protein sequence ID" value="ONH27556.1"/>
    <property type="molecule type" value="Genomic_DNA"/>
</dbReference>
<organism evidence="2 3">
    <name type="scientific">Pseudofrankia asymbiotica</name>
    <dbReference type="NCBI Taxonomy" id="1834516"/>
    <lineage>
        <taxon>Bacteria</taxon>
        <taxon>Bacillati</taxon>
        <taxon>Actinomycetota</taxon>
        <taxon>Actinomycetes</taxon>
        <taxon>Frankiales</taxon>
        <taxon>Frankiaceae</taxon>
        <taxon>Pseudofrankia</taxon>
    </lineage>
</organism>
<sequence length="158" mass="17538">MRGAVAVRLLEPELAFAFEAQVRIAEPVQVTREPEELRFIPITGGVVTGPRLNGEVLPYGGDWAATRRGETTLDARYLLRADDGGIIDVHNRGIGYVGPEAMERLRAGEPLNEANFYFRTSPVFRTDAPAHTWLTSTVFIGMARREDGMVCIRFFALS</sequence>
<accession>A0A1V2I779</accession>
<dbReference type="PANTHER" id="PTHR37315:SF1">
    <property type="entry name" value="UPF0311 PROTEIN BLR7842"/>
    <property type="match status" value="1"/>
</dbReference>
<dbReference type="HAMAP" id="MF_00775">
    <property type="entry name" value="UPF0311"/>
    <property type="match status" value="1"/>
</dbReference>
<dbReference type="Pfam" id="PF11578">
    <property type="entry name" value="DUF3237"/>
    <property type="match status" value="1"/>
</dbReference>
<name>A0A1V2I779_9ACTN</name>
<dbReference type="PANTHER" id="PTHR37315">
    <property type="entry name" value="UPF0311 PROTEIN BLR7842"/>
    <property type="match status" value="1"/>
</dbReference>
<comment type="similarity">
    <text evidence="1">Belongs to the UPF0311 family.</text>
</comment>
<dbReference type="AlphaFoldDB" id="A0A1V2I779"/>
<dbReference type="OrthoDB" id="3368702at2"/>
<proteinExistence type="inferred from homology"/>
<reference evidence="3" key="1">
    <citation type="submission" date="2016-10" db="EMBL/GenBank/DDBJ databases">
        <title>Frankia sp. NRRL B-16386 Genome sequencing.</title>
        <authorList>
            <person name="Ghodhbane-Gtari F."/>
            <person name="Swanson E."/>
            <person name="Gueddou A."/>
            <person name="Hezbri K."/>
            <person name="Ktari K."/>
            <person name="Nouioui I."/>
            <person name="Morris K."/>
            <person name="Simpson S."/>
            <person name="Abebe-Akele F."/>
            <person name="Thomas K."/>
            <person name="Gtari M."/>
            <person name="Tisa L.S."/>
        </authorList>
    </citation>
    <scope>NUCLEOTIDE SEQUENCE [LARGE SCALE GENOMIC DNA]</scope>
    <source>
        <strain evidence="3">NRRL B-16386</strain>
    </source>
</reference>
<protein>
    <recommendedName>
        <fullName evidence="1">UPF0311 protein BL253_21985</fullName>
    </recommendedName>
</protein>
<evidence type="ECO:0000256" key="1">
    <source>
        <dbReference type="HAMAP-Rule" id="MF_00775"/>
    </source>
</evidence>
<keyword evidence="3" id="KW-1185">Reference proteome</keyword>